<dbReference type="STRING" id="1330018.A0A167JTE8"/>
<evidence type="ECO:0000256" key="2">
    <source>
        <dbReference type="ARBA" id="ARBA00008444"/>
    </source>
</evidence>
<keyword evidence="11" id="KW-1185">Reference proteome</keyword>
<evidence type="ECO:0000256" key="8">
    <source>
        <dbReference type="ARBA" id="ARBA00023136"/>
    </source>
</evidence>
<comment type="similarity">
    <text evidence="2 9">Belongs to the Tim17/Tim22/Tim23 family.</text>
</comment>
<evidence type="ECO:0000256" key="9">
    <source>
        <dbReference type="RuleBase" id="RU367038"/>
    </source>
</evidence>
<dbReference type="Proteomes" id="UP000076738">
    <property type="component" value="Unassembled WGS sequence"/>
</dbReference>
<gene>
    <name evidence="10" type="ORF">CALVIDRAFT_235796</name>
</gene>
<evidence type="ECO:0000256" key="1">
    <source>
        <dbReference type="ARBA" id="ARBA00004448"/>
    </source>
</evidence>
<evidence type="ECO:0000313" key="11">
    <source>
        <dbReference type="Proteomes" id="UP000076738"/>
    </source>
</evidence>
<sequence>MSTGGIIHPLLAPLGGPTPSLPPDLTEEERTAVLTQLRWTKYTQMGMESCAFKTAASGGIGFGLGAFISLMSATLAYEDPIMRANSSVGKALSSGQKTIEVFKEMGRNMWRSGKGFGKVGALYAGTECVLESVRLFSLPVVHPLTTGVHCMQYRAKNDITNAVAAGFVSGAILAASSGPRAALGGGLAFAAFSAAIDSYMRRETKEED</sequence>
<accession>A0A167JTE8</accession>
<dbReference type="EMBL" id="KV417298">
    <property type="protein sequence ID" value="KZO93883.1"/>
    <property type="molecule type" value="Genomic_DNA"/>
</dbReference>
<dbReference type="GO" id="GO:0008320">
    <property type="term" value="F:protein transmembrane transporter activity"/>
    <property type="evidence" value="ECO:0007669"/>
    <property type="project" value="UniProtKB-UniRule"/>
</dbReference>
<keyword evidence="9" id="KW-0813">Transport</keyword>
<dbReference type="InterPro" id="IPR039175">
    <property type="entry name" value="TIM22"/>
</dbReference>
<evidence type="ECO:0000256" key="7">
    <source>
        <dbReference type="ARBA" id="ARBA00023128"/>
    </source>
</evidence>
<keyword evidence="6 9" id="KW-1133">Transmembrane helix</keyword>
<dbReference type="GO" id="GO:0042721">
    <property type="term" value="C:TIM22 mitochondrial import inner membrane insertion complex"/>
    <property type="evidence" value="ECO:0007669"/>
    <property type="project" value="UniProtKB-UniRule"/>
</dbReference>
<keyword evidence="7 9" id="KW-0496">Mitochondrion</keyword>
<dbReference type="AlphaFoldDB" id="A0A167JTE8"/>
<dbReference type="PANTHER" id="PTHR14110:SF0">
    <property type="entry name" value="MITOCHONDRIAL IMPORT INNER MEMBRANE TRANSLOCASE SUBUNIT TIM22"/>
    <property type="match status" value="1"/>
</dbReference>
<name>A0A167JTE8_CALVF</name>
<comment type="subcellular location">
    <subcellularLocation>
        <location evidence="1 9">Mitochondrion inner membrane</location>
        <topology evidence="1 9">Multi-pass membrane protein</topology>
    </subcellularLocation>
</comment>
<feature type="transmembrane region" description="Helical" evidence="9">
    <location>
        <begin position="55"/>
        <end position="77"/>
    </location>
</feature>
<organism evidence="10 11">
    <name type="scientific">Calocera viscosa (strain TUFC12733)</name>
    <dbReference type="NCBI Taxonomy" id="1330018"/>
    <lineage>
        <taxon>Eukaryota</taxon>
        <taxon>Fungi</taxon>
        <taxon>Dikarya</taxon>
        <taxon>Basidiomycota</taxon>
        <taxon>Agaricomycotina</taxon>
        <taxon>Dacrymycetes</taxon>
        <taxon>Dacrymycetales</taxon>
        <taxon>Dacrymycetaceae</taxon>
        <taxon>Calocera</taxon>
    </lineage>
</organism>
<dbReference type="GO" id="GO:0045039">
    <property type="term" value="P:protein insertion into mitochondrial inner membrane"/>
    <property type="evidence" value="ECO:0007669"/>
    <property type="project" value="UniProtKB-UniRule"/>
</dbReference>
<keyword evidence="9" id="KW-0653">Protein transport</keyword>
<evidence type="ECO:0000256" key="3">
    <source>
        <dbReference type="ARBA" id="ARBA00020722"/>
    </source>
</evidence>
<keyword evidence="5 9" id="KW-0999">Mitochondrion inner membrane</keyword>
<evidence type="ECO:0000256" key="4">
    <source>
        <dbReference type="ARBA" id="ARBA00022692"/>
    </source>
</evidence>
<keyword evidence="8 9" id="KW-0472">Membrane</keyword>
<dbReference type="PANTHER" id="PTHR14110">
    <property type="entry name" value="MITOCHONDRIAL IMPORT INNER MEMBRANE TRANSLOCASE SUBUNIT TIM22"/>
    <property type="match status" value="1"/>
</dbReference>
<dbReference type="GO" id="GO:0030943">
    <property type="term" value="F:mitochondrion targeting sequence binding"/>
    <property type="evidence" value="ECO:0007669"/>
    <property type="project" value="TreeGrafter"/>
</dbReference>
<dbReference type="OrthoDB" id="75343at2759"/>
<keyword evidence="4 9" id="KW-0812">Transmembrane</keyword>
<evidence type="ECO:0000256" key="5">
    <source>
        <dbReference type="ARBA" id="ARBA00022792"/>
    </source>
</evidence>
<reference evidence="10 11" key="1">
    <citation type="journal article" date="2016" name="Mol. Biol. Evol.">
        <title>Comparative Genomics of Early-Diverging Mushroom-Forming Fungi Provides Insights into the Origins of Lignocellulose Decay Capabilities.</title>
        <authorList>
            <person name="Nagy L.G."/>
            <person name="Riley R."/>
            <person name="Tritt A."/>
            <person name="Adam C."/>
            <person name="Daum C."/>
            <person name="Floudas D."/>
            <person name="Sun H."/>
            <person name="Yadav J.S."/>
            <person name="Pangilinan J."/>
            <person name="Larsson K.H."/>
            <person name="Matsuura K."/>
            <person name="Barry K."/>
            <person name="Labutti K."/>
            <person name="Kuo R."/>
            <person name="Ohm R.A."/>
            <person name="Bhattacharya S.S."/>
            <person name="Shirouzu T."/>
            <person name="Yoshinaga Y."/>
            <person name="Martin F.M."/>
            <person name="Grigoriev I.V."/>
            <person name="Hibbett D.S."/>
        </authorList>
    </citation>
    <scope>NUCLEOTIDE SEQUENCE [LARGE SCALE GENOMIC DNA]</scope>
    <source>
        <strain evidence="10 11">TUFC12733</strain>
    </source>
</reference>
<comment type="function">
    <text evidence="9">Essential core component of the TIM22 complex, a complex that mediates the import and insertion of multi-pass transmembrane proteins into the mitochondrial inner membrane. In the TIM22 complex, it constitutes the voltage-activated and signal-gated channel. Forms a twin-pore translocase that uses the membrane potential as external driving force in 2 voltage-dependent steps.</text>
</comment>
<proteinExistence type="inferred from homology"/>
<evidence type="ECO:0000313" key="10">
    <source>
        <dbReference type="EMBL" id="KZO93883.1"/>
    </source>
</evidence>
<keyword evidence="9" id="KW-0811">Translocation</keyword>
<protein>
    <recommendedName>
        <fullName evidence="3 9">Mitochondrial import inner membrane translocase subunit TIM22</fullName>
    </recommendedName>
</protein>
<feature type="transmembrane region" description="Helical" evidence="9">
    <location>
        <begin position="159"/>
        <end position="175"/>
    </location>
</feature>
<evidence type="ECO:0000256" key="6">
    <source>
        <dbReference type="ARBA" id="ARBA00022989"/>
    </source>
</evidence>
<dbReference type="Pfam" id="PF02466">
    <property type="entry name" value="Tim17"/>
    <property type="match status" value="1"/>
</dbReference>
<comment type="subunit">
    <text evidence="9">Component of the TIM22 complex.</text>
</comment>